<keyword evidence="4" id="KW-1185">Reference proteome</keyword>
<dbReference type="RefSeq" id="WP_380062781.1">
    <property type="nucleotide sequence ID" value="NZ_JBHSEI010000010.1"/>
</dbReference>
<reference evidence="4" key="1">
    <citation type="journal article" date="2019" name="Int. J. Syst. Evol. Microbiol.">
        <title>The Global Catalogue of Microorganisms (GCM) 10K type strain sequencing project: providing services to taxonomists for standard genome sequencing and annotation.</title>
        <authorList>
            <consortium name="The Broad Institute Genomics Platform"/>
            <consortium name="The Broad Institute Genome Sequencing Center for Infectious Disease"/>
            <person name="Wu L."/>
            <person name="Ma J."/>
        </authorList>
    </citation>
    <scope>NUCLEOTIDE SEQUENCE [LARGE SCALE GENOMIC DNA]</scope>
    <source>
        <strain evidence="4">CCUG 55995</strain>
    </source>
</reference>
<evidence type="ECO:0000313" key="4">
    <source>
        <dbReference type="Proteomes" id="UP001595952"/>
    </source>
</evidence>
<gene>
    <name evidence="3" type="ORF">ACFO0D_15815</name>
</gene>
<feature type="region of interest" description="Disordered" evidence="1">
    <location>
        <begin position="148"/>
        <end position="177"/>
    </location>
</feature>
<proteinExistence type="predicted"/>
<feature type="transmembrane region" description="Helical" evidence="2">
    <location>
        <begin position="23"/>
        <end position="45"/>
    </location>
</feature>
<keyword evidence="2" id="KW-1133">Transmembrane helix</keyword>
<evidence type="ECO:0000256" key="2">
    <source>
        <dbReference type="SAM" id="Phobius"/>
    </source>
</evidence>
<feature type="transmembrane region" description="Helical" evidence="2">
    <location>
        <begin position="65"/>
        <end position="85"/>
    </location>
</feature>
<evidence type="ECO:0000313" key="3">
    <source>
        <dbReference type="EMBL" id="MFC4639804.1"/>
    </source>
</evidence>
<protein>
    <submittedName>
        <fullName evidence="3">Uncharacterized protein</fullName>
    </submittedName>
</protein>
<dbReference type="EMBL" id="JBHSEI010000010">
    <property type="protein sequence ID" value="MFC4639804.1"/>
    <property type="molecule type" value="Genomic_DNA"/>
</dbReference>
<comment type="caution">
    <text evidence="3">The sequence shown here is derived from an EMBL/GenBank/DDBJ whole genome shotgun (WGS) entry which is preliminary data.</text>
</comment>
<name>A0ABV9ICA8_9DEIO</name>
<evidence type="ECO:0000256" key="1">
    <source>
        <dbReference type="SAM" id="MobiDB-lite"/>
    </source>
</evidence>
<keyword evidence="2" id="KW-0472">Membrane</keyword>
<keyword evidence="2" id="KW-0812">Transmembrane</keyword>
<feature type="transmembrane region" description="Helical" evidence="2">
    <location>
        <begin position="91"/>
        <end position="112"/>
    </location>
</feature>
<organism evidence="3 4">
    <name type="scientific">Deinococcus hohokamensis</name>
    <dbReference type="NCBI Taxonomy" id="309883"/>
    <lineage>
        <taxon>Bacteria</taxon>
        <taxon>Thermotogati</taxon>
        <taxon>Deinococcota</taxon>
        <taxon>Deinococci</taxon>
        <taxon>Deinococcales</taxon>
        <taxon>Deinococcaceae</taxon>
        <taxon>Deinococcus</taxon>
    </lineage>
</organism>
<sequence>MLLAVLCGGVALAQVPGPDLSAVNIAWLLGLASDPVTLGILVFGVVSSIKRDLERRQPPVVWNPWLWRGLSLLTGLVLAALLHLATGRAMLALPGWPGVLLFGLVTGVIGIIGRDGLKTILTWVAGMRPATAQVTVEKTDKVEVNPAPAVSPSPAAGPTITIERPGQQATSFEGMPR</sequence>
<accession>A0ABV9ICA8</accession>
<dbReference type="Proteomes" id="UP001595952">
    <property type="component" value="Unassembled WGS sequence"/>
</dbReference>